<dbReference type="InterPro" id="IPR007842">
    <property type="entry name" value="HEPN_dom"/>
</dbReference>
<name>W5MX50_LEPOC</name>
<dbReference type="PROSITE" id="PS50910">
    <property type="entry name" value="HEPN"/>
    <property type="match status" value="1"/>
</dbReference>
<dbReference type="eggNOG" id="ENOG502QQPY">
    <property type="taxonomic scope" value="Eukaryota"/>
</dbReference>
<dbReference type="InterPro" id="IPR036869">
    <property type="entry name" value="J_dom_sf"/>
</dbReference>
<keyword evidence="3" id="KW-1185">Reference proteome</keyword>
<feature type="domain" description="HEPN" evidence="1">
    <location>
        <begin position="4156"/>
        <end position="4272"/>
    </location>
</feature>
<dbReference type="HOGENOM" id="CLU_000100_0_0_1"/>
<dbReference type="SUPFAM" id="SSF81593">
    <property type="entry name" value="Nucleotidyltransferase substrate binding subunit/domain"/>
    <property type="match status" value="1"/>
</dbReference>
<dbReference type="PANTHER" id="PTHR46919">
    <property type="entry name" value="ZINC FINGER, C3HC4 TYPE (RING FINGER) FAMILY PROTEIN"/>
    <property type="match status" value="1"/>
</dbReference>
<dbReference type="Proteomes" id="UP000018468">
    <property type="component" value="Linkage group LG12"/>
</dbReference>
<organism evidence="2 3">
    <name type="scientific">Lepisosteus oculatus</name>
    <name type="common">Spotted gar</name>
    <dbReference type="NCBI Taxonomy" id="7918"/>
    <lineage>
        <taxon>Eukaryota</taxon>
        <taxon>Metazoa</taxon>
        <taxon>Chordata</taxon>
        <taxon>Craniata</taxon>
        <taxon>Vertebrata</taxon>
        <taxon>Euteleostomi</taxon>
        <taxon>Actinopterygii</taxon>
        <taxon>Neopterygii</taxon>
        <taxon>Holostei</taxon>
        <taxon>Semionotiformes</taxon>
        <taxon>Lepisosteidae</taxon>
        <taxon>Lepisosteus</taxon>
    </lineage>
</organism>
<proteinExistence type="predicted"/>
<dbReference type="InterPro" id="IPR058210">
    <property type="entry name" value="SACS/Nov_dom"/>
</dbReference>
<dbReference type="GO" id="GO:0030544">
    <property type="term" value="F:Hsp70 protein binding"/>
    <property type="evidence" value="ECO:0000318"/>
    <property type="project" value="GO_Central"/>
</dbReference>
<reference evidence="3" key="1">
    <citation type="submission" date="2011-12" db="EMBL/GenBank/DDBJ databases">
        <title>The Draft Genome of Lepisosteus oculatus.</title>
        <authorList>
            <consortium name="The Broad Institute Genome Assembly &amp; Analysis Group"/>
            <consortium name="Computational R&amp;D Group"/>
            <consortium name="and Sequencing Platform"/>
            <person name="Di Palma F."/>
            <person name="Alfoldi J."/>
            <person name="Johnson J."/>
            <person name="Berlin A."/>
            <person name="Gnerre S."/>
            <person name="Jaffe D."/>
            <person name="MacCallum I."/>
            <person name="Young S."/>
            <person name="Walker B.J."/>
            <person name="Lander E.S."/>
            <person name="Lindblad-Toh K."/>
        </authorList>
    </citation>
    <scope>NUCLEOTIDE SEQUENCE [LARGE SCALE GENOMIC DNA]</scope>
</reference>
<dbReference type="OMA" id="CLAEIWT"/>
<dbReference type="EMBL" id="AHAT01028335">
    <property type="status" value="NOT_ANNOTATED_CDS"/>
    <property type="molecule type" value="Genomic_DNA"/>
</dbReference>
<reference evidence="2" key="3">
    <citation type="submission" date="2025-09" db="UniProtKB">
        <authorList>
            <consortium name="Ensembl"/>
        </authorList>
    </citation>
    <scope>IDENTIFICATION</scope>
</reference>
<dbReference type="GeneTree" id="ENSGT00940000164866"/>
<dbReference type="InterPro" id="IPR036890">
    <property type="entry name" value="HATPase_C_sf"/>
</dbReference>
<evidence type="ECO:0000313" key="3">
    <source>
        <dbReference type="Proteomes" id="UP000018468"/>
    </source>
</evidence>
<dbReference type="SUPFAM" id="SSF46565">
    <property type="entry name" value="Chaperone J-domain"/>
    <property type="match status" value="1"/>
</dbReference>
<dbReference type="STRING" id="7918.ENSLOCP00000012959"/>
<dbReference type="InParanoid" id="W5MX50"/>
<dbReference type="Bgee" id="ENSLOCG00000010580">
    <property type="expression patterns" value="Expressed in liver and 7 other cell types or tissues"/>
</dbReference>
<evidence type="ECO:0000259" key="1">
    <source>
        <dbReference type="PROSITE" id="PS50910"/>
    </source>
</evidence>
<dbReference type="Pfam" id="PF05168">
    <property type="entry name" value="HEPN"/>
    <property type="match status" value="1"/>
</dbReference>
<dbReference type="Gene3D" id="1.10.287.110">
    <property type="entry name" value="DnaJ domain"/>
    <property type="match status" value="1"/>
</dbReference>
<dbReference type="SMART" id="SM00748">
    <property type="entry name" value="HEPN"/>
    <property type="match status" value="1"/>
</dbReference>
<dbReference type="Ensembl" id="ENSLOCT00000012986.1">
    <property type="protein sequence ID" value="ENSLOCP00000012959.1"/>
    <property type="gene ID" value="ENSLOCG00000010580.1"/>
</dbReference>
<reference evidence="2" key="2">
    <citation type="submission" date="2025-08" db="UniProtKB">
        <authorList>
            <consortium name="Ensembl"/>
        </authorList>
    </citation>
    <scope>IDENTIFICATION</scope>
</reference>
<dbReference type="PANTHER" id="PTHR46919:SF2">
    <property type="entry name" value="SACSIN"/>
    <property type="match status" value="1"/>
</dbReference>
<dbReference type="SUPFAM" id="SSF55874">
    <property type="entry name" value="ATPase domain of HSP90 chaperone/DNA topoisomerase II/histidine kinase"/>
    <property type="match status" value="3"/>
</dbReference>
<evidence type="ECO:0000313" key="2">
    <source>
        <dbReference type="Ensembl" id="ENSLOCP00000012959.1"/>
    </source>
</evidence>
<dbReference type="NCBIfam" id="NF047352">
    <property type="entry name" value="P_loop_sacsin"/>
    <property type="match status" value="3"/>
</dbReference>
<accession>W5MX50</accession>
<dbReference type="Pfam" id="PF25794">
    <property type="entry name" value="SACS"/>
    <property type="match status" value="3"/>
</dbReference>
<dbReference type="EMBL" id="AHAT01028336">
    <property type="status" value="NOT_ANNOTATED_CDS"/>
    <property type="molecule type" value="Genomic_DNA"/>
</dbReference>
<sequence length="4282" mass="487907">VILQAEGRKGSKKRFGGTSPPFLDYLKDILRRYPDGGQILKELIQNADDACATEVLFIFDERTYGNEALWSEDLRKYQGAALYTYNNAVFSDEDWLGIQSTGRSIKRNDPNKVGRFGIGFNSVYHITDLPTIFSAGHLGMLDPQETIFGEREGGNIWSLDDSEDREELLSLHDQFQPLKDVLEQVCGQSKDQHFSGTLFRFPLRDKPSEISPNLYTSEKITQLFDSFSADADMSLLFLRNVTAVSLIHVNSQGSVNVHLKVTASKPHISEILEPRNDVQAEASTWLKHISYHSSNDRETQKQWLVTSCCMKKGHVQQLDSLAEKLCFSPQVSLAFPLDKEEGSFNGRLSCFLPLPNNEPNKTGFPLHVNACFGLTDNRRHIKWQEEDQKYDESAQWNELLVQMVLPLAYLQIILDAINLSTHSLLPASTVYELWPDISQMKDKERWTGVTIEIFQHLLQLNVLFLAGDEKQCVKAAEAVFLPPDDKDTSMMKVIADLLIKEGQLLVKIPSHILGAIQSVFKNPQSLTFVTPDLIRRVLHKSNLSGLSNEDILFLLEYVLSDGCYHDLRGLQLIPLSDGSFRTFGEELVTLIENEEFPRVLLPQLEHLFLPKDIRSGILHHLKKIAENIYLPCAIVMVVIFNLNTQVVANLAKQCLPKDWKECSGHVIWEIGNELHPPTQWLQEFWKFLIRHFEALEYFVGMPLIPLYTLQNDTRAITLARLMQNTTLVFQNSKQASLSGELAAVVSKAGGTVISERDKCLKHQDLDTYILTPSPRNILQLFLNLGADRVIHGISSSSFEEREKLLIYFSSLESFSNDEKQLLLKLPLFQQMPSITSTSGGFIAAGSKTAVIPNSTPPLPDDLLMPDIRIKCATQAEERILSLMKITLLNTAETATVLVNGIEKGLYDRQETEKIMVWILECGIFLFPQKQDLHRKCRNLCFIVTNGRAPVKASSLFDPCNETFKALFEPEFFPPAMFSGKQEMLDSLRLLGLKSKEGDISPGDVLHVATQISQLHAVCAEKALTKARALIKVLNSTAVLSNFSEPQIQQLLNTQWYPCNSPGTGTENHSSLLKSFYKPKDMRDSKYTNVVGFVMPLTHELTENVSLKLGLLRTPPREKVFENLSALITMVNEIKDPRMNENLNVMLHAMYTFMQSKMEQFKNLMLDTDMPWILINGQFVSPQDVVLSYPPDLDLGYYIQRVPEEFLRYRTLLTTFGVKDALSKKEVVDILYHIKHAIDQRHPKFGSSSELKVAISILNWMRKENAAFTEDLPVPVRTGNEGKFNLQPLSSTVFCDITKDGLEDLAKDEEVFHVIHEEIPGVTAKWLGVPLLSTRILNPEFIGIEQSGQTEPITLRIKNILKEYDEEDDIFKELLQNAEDAGAKVCGFMVDNRQNRESSNSLIDPGMSSCHGPCLWAFNNALFTEEDWVNITRVGSPSKDKQVEKIGKFGLGFNAVYHVTDIPSILSGKNILIFDPNITHLEKHILNKGNPGIKLNLFNERLFHRFPGQFRCYQGVYGCNLEVDSNQRFYQGTLIKLPFRTQDEAETSEISKKVYGGNQVHNLVTQLMESSQNFLLFLKNLDKVSLEFLPNTASVPPQHKEIDTRMTVTRQVVTTMNAPDDFPLIKMQLNCLQCLASLNTKYKEVINCFEINIVEVARKTEENELVKYWLLYSCFGMGRSLKMAITKRSDLSFSLPVGSVAVPLKKDPAGVHWEPDTSHFQGQMFCFLPLSIFSGLPVHVNGSFSVTSNRKNLWKSGIKHVWNQALLEDSVSSAYITVLVVLKKMTQEGKLRNYTCYTFWPDFKKVRTSFQALVVAFYSAVAQNFIGTPVELFSNGQNWCSIENARFLHPEIEKQKEIGDIALKEFSDKVKKPCLAVPLPEWVRSSFESTGFGKAIQENTFDWFQFYSKVVFNNLHAMDPRNRNALVLHAIDMNDEAINNLLTSHPCIPTQGGRQLQYIGKLVNPAGKVARLFEKEEGRVLEGTSKDFCSPQRIFRLLELGMLSDSLSLTDLVERAETIASVWERDKEKAYKHVSCILDLASKLLNDTSSPAWRALRNIPFIPACLPLIVSKGKEAVTLRKPTEVYISSFWNLVNMTQFTVHQEIQYAYPVNSHDAVLVELGALSKPPLNTVLLQLEMAGALYEELDESLLSEVAIQCYKYLENVLKGNNQSHIFVYKKAQQYPFILIEKKLVSVNTVAKKVSFDARPYLYELPNSFSKFKNLWECVGLKHAFTSQDYMAVLQSLAAKYKAAALPPCDLELCLRIVINGLHEAHDSRYTEYLLPDSRGVLRLSSQLYYNDSPWLPVPESLILCHERISRATALHLKVQTTRHHMLQNHKVSGFSPFASEFGQHEKLTVRLRNIIASYPSKKDILKELIQNSDDAQATEIHFVWDARMHSTRKTFGEKWNQLQGPALCVYNNKVFSEVDMQGIQQLGEGGKNRAPGKIGKYGIGFNSVYHLTDCPAILTGDKWLCISDPHLSYLEPATKEHPGCKFSLETEFKNAFVDVYDTFLPSVFNLTEGTMFRLPIRTDEMAVTSEISNHAVNSSDIKELLEALSEDPEGLILFLQHIRKIEFHQFNKSTNQLQTLFTAELKLSEDSRIKKEPFQKHMQKTLASDFSEGSISPYQIMYTMEVLSDKKNSQWIVAEQFGVPSQHHCTKNTDCKRYGRIPHGTVAACLNAEIEGKAFCFLPLPGHTGLPVHVNGNFEVDTSRRVLWKEDGKSEKTDWNELLKLCVIAPLYADLLDYIRANNIKGLMSPLELLCYSLEHFYLRFFPHVSDHVAQEWQGMIHELYKSICKKQLPVVPVLCKSTCQTVRETSKQYTVTWSAFSKPDLAEAPYFTNKESESFLQLLMDVRMNLVPSSRSMDELLKSVRKVGAEVLVLNPEALRNYLKKKLLNVLPLPVSQTLIKNKLRCKTLLDYCLKDINGNNSSTLDGLPLLLTHDGMLRPFQSTAAKFLTRFVKLFQGLEHGFADYGINHSHFDVLQNANLLKELTIPLSAAFLTNQLRTLVQQSEVDSCSSLHILNERLSNWLKLLWQYIEDQVHSAAQKNRKNTFNKAKELLSDSSIIPVICPKQNNKQLLTTMNSLPSVVFDSPEVLIAILFKLGFVKVDRSFFSTEFLQCYIVPELLNVADRSAVLEQLYSQQNLEFDKLSGCDLDSLLLYLQAGLSASSNSNTYLSKLKSLPLFETVQGRRQRIDRHRNVFILNTELIHTFSDLYLIDNNSIFLKYTSTNLHLSSSMKIDILNDVEFYVQFILPFLSRLTEARMLSAVRMLLEIQNNYEDYIQHKDCILSHLRNARFIKDIHGNLQAASYFYDDEVELYQLMLPDVRFIPTEFWYNMGCNHKRVKNLLKDLGFKHAVSEEELIEFAQQIEKDAKRNVSLALLKRRSTKVLETLLNTSQGELHAYVLSRISTIKFVFPQEMQEELRRYHEPFARDEEAVSISGSLIKMDSKSELLIWTSMPILPLVNTTIRHVNILKEAGAVCKPPTECVIQNLKTICQVLCQTPAMIQTRANVLRHSYAFLQTVDFDAQSLIDLPLILVEEDAALVKPSCVVLSVKDDKDFRPYLYKVPFKLAIYIDFFQSVGVAETPSAKHYSSLLRDVYEDSSDKQTLNANQIKTVKRAVEHLFHLLTEEPMERQLEHLKPLYLPASNGKLYKSESLYFNDTAFQVKRCEEVLEMKLKFLEKLSKCNLSSDSYEQQKLLQMLPKEICPKMLSKVTKEDLMDATLKVCEYGEHCEFWGYFDNRLSSSYFQHGLVCLIRGQFNGSVSESDAVKMCEHMFSKIQIICCETLETVLLLNNEPLSNTEVEKPVYVKRNQNGCTFYLLHKNDMILKVISKINGCLVMEINAFLSNVLNQESLLILGQLLVCENFEDVKNVLEESGIQDSRMKEDGQSDLPEPGSIIPDEWIDSLDMDFLNNFEKGEYVGYKKPSSEDEIYCYAVVVEVVNTTENQGGAAFHRYKINIGEDEVVEVSSLDLYQFKRPKRSPFSTRNTCRALVLSERPSEAPPSPDRTPGKSLEEIKREIDECLKDIWSLLEEERQKAIRRLYLKWHPDKNPECVDLATKVCQYIQQRIKEMEEGQSANGARANNSPFRTQRNQSYGGFYQRWDREASRHKKGRTRFHQRYSSWEYNFWTFHGQQQERSNIPEAQRWFRQAQCDLAAASNDSGDKASEWLFFKVHQAVEKALIAAQYRKNGNQPTHSTITHLAQQVSQYSSKLSILPGSVHMLKGFGVDAKKTQYPSSYPLPLIPNDKYSSQNEKQVLELANEVLTKIHEFVSE</sequence>
<protein>
    <recommendedName>
        <fullName evidence="1">HEPN domain-containing protein</fullName>
    </recommendedName>
</protein>
<dbReference type="Gene3D" id="1.20.120.330">
    <property type="entry name" value="Nucleotidyltransferases domain 2"/>
    <property type="match status" value="1"/>
</dbReference>
<dbReference type="Gene3D" id="3.30.565.10">
    <property type="entry name" value="Histidine kinase-like ATPase, C-terminal domain"/>
    <property type="match status" value="1"/>
</dbReference>